<sequence length="408" mass="45067">MVEGRTLSLDVAAAGAAPTEDALLSATVDLELLGVEPAQIEQRQVGFWMRESLQDGRTVRVPAQAESSPDSQGRIRLTWLTPRSTVAPRRVNLEPADRAHGEALPFPAVQILPDANDCICVSHDNRNLLGYCYSGQYPKPFFYPVNGPGGRSVTRLGHPRDFDGGHDHHRSLWIEHENVNDVCFETEHLHFFAGTDSPLVGIGRIAHDRFLRQEDGPVYARLEMALAWVSHEEEVLLSEVRSVRVFPLAGGEQLIDFELTFKPQVEQVTFGQSTFGILAARVAHSMESGRGGGRILNARGALNEEGVHRQRAEWCDYSGPIRPVETNGIAILGHPDNLHAPHAWHVRDDGWMCAAPFARHAKSINSGETLSFRFRVFVHDGDEAARIAARYAEFAQPATVSVSEVEQG</sequence>
<dbReference type="InterPro" id="IPR029475">
    <property type="entry name" value="DUF6807"/>
</dbReference>
<protein>
    <recommendedName>
        <fullName evidence="2">Methane oxygenase PmoA</fullName>
    </recommendedName>
</protein>
<comment type="caution">
    <text evidence="1">The sequence shown here is derived from an EMBL/GenBank/DDBJ whole genome shotgun (WGS) entry which is preliminary data.</text>
</comment>
<accession>A0A6B0YNE7</accession>
<evidence type="ECO:0008006" key="2">
    <source>
        <dbReference type="Google" id="ProtNLM"/>
    </source>
</evidence>
<dbReference type="EMBL" id="VXRG01000037">
    <property type="protein sequence ID" value="MXY92594.1"/>
    <property type="molecule type" value="Genomic_DNA"/>
</dbReference>
<evidence type="ECO:0000313" key="1">
    <source>
        <dbReference type="EMBL" id="MXY92594.1"/>
    </source>
</evidence>
<gene>
    <name evidence="1" type="ORF">F4Y42_04005</name>
</gene>
<dbReference type="AlphaFoldDB" id="A0A6B0YNE7"/>
<name>A0A6B0YNE7_9CHLR</name>
<organism evidence="1">
    <name type="scientific">Caldilineaceae bacterium SB0664_bin_27</name>
    <dbReference type="NCBI Taxonomy" id="2605260"/>
    <lineage>
        <taxon>Bacteria</taxon>
        <taxon>Bacillati</taxon>
        <taxon>Chloroflexota</taxon>
        <taxon>Caldilineae</taxon>
        <taxon>Caldilineales</taxon>
        <taxon>Caldilineaceae</taxon>
    </lineage>
</organism>
<dbReference type="Pfam" id="PF14100">
    <property type="entry name" value="DUF6807"/>
    <property type="match status" value="1"/>
</dbReference>
<proteinExistence type="predicted"/>
<reference evidence="1" key="1">
    <citation type="submission" date="2019-09" db="EMBL/GenBank/DDBJ databases">
        <title>Characterisation of the sponge microbiome using genome-centric metagenomics.</title>
        <authorList>
            <person name="Engelberts J.P."/>
            <person name="Robbins S.J."/>
            <person name="De Goeij J.M."/>
            <person name="Aranda M."/>
            <person name="Bell S.C."/>
            <person name="Webster N.S."/>
        </authorList>
    </citation>
    <scope>NUCLEOTIDE SEQUENCE</scope>
    <source>
        <strain evidence="1">SB0664_bin_27</strain>
    </source>
</reference>